<dbReference type="EMBL" id="UINC01001070">
    <property type="protein sequence ID" value="SUZ69713.1"/>
    <property type="molecule type" value="Genomic_DNA"/>
</dbReference>
<dbReference type="GO" id="GO:0030170">
    <property type="term" value="F:pyridoxal phosphate binding"/>
    <property type="evidence" value="ECO:0007669"/>
    <property type="project" value="InterPro"/>
</dbReference>
<evidence type="ECO:0000256" key="6">
    <source>
        <dbReference type="ARBA" id="ARBA00023102"/>
    </source>
</evidence>
<gene>
    <name evidence="9" type="ORF">METZ01_LOCUS22567</name>
</gene>
<dbReference type="PROSITE" id="PS00599">
    <property type="entry name" value="AA_TRANSFER_CLASS_2"/>
    <property type="match status" value="1"/>
</dbReference>
<dbReference type="InterPro" id="IPR004839">
    <property type="entry name" value="Aminotransferase_I/II_large"/>
</dbReference>
<dbReference type="Gene3D" id="3.90.1150.10">
    <property type="entry name" value="Aspartate Aminotransferase, domain 1"/>
    <property type="match status" value="1"/>
</dbReference>
<dbReference type="Gene3D" id="3.40.640.10">
    <property type="entry name" value="Type I PLP-dependent aspartate aminotransferase-like (Major domain)"/>
    <property type="match status" value="1"/>
</dbReference>
<proteinExistence type="inferred from homology"/>
<evidence type="ECO:0000313" key="9">
    <source>
        <dbReference type="EMBL" id="SUZ69713.1"/>
    </source>
</evidence>
<keyword evidence="2" id="KW-0032">Aminotransferase</keyword>
<evidence type="ECO:0000256" key="4">
    <source>
        <dbReference type="ARBA" id="ARBA00022679"/>
    </source>
</evidence>
<dbReference type="GO" id="GO:0004400">
    <property type="term" value="F:histidinol-phosphate transaminase activity"/>
    <property type="evidence" value="ECO:0007669"/>
    <property type="project" value="InterPro"/>
</dbReference>
<dbReference type="HAMAP" id="MF_01023">
    <property type="entry name" value="HisC_aminotrans_2"/>
    <property type="match status" value="1"/>
</dbReference>
<dbReference type="PANTHER" id="PTHR42885:SF2">
    <property type="entry name" value="HISTIDINOL-PHOSPHATE AMINOTRANSFERASE"/>
    <property type="match status" value="1"/>
</dbReference>
<reference evidence="9" key="1">
    <citation type="submission" date="2018-05" db="EMBL/GenBank/DDBJ databases">
        <authorList>
            <person name="Lanie J.A."/>
            <person name="Ng W.-L."/>
            <person name="Kazmierczak K.M."/>
            <person name="Andrzejewski T.M."/>
            <person name="Davidsen T.M."/>
            <person name="Wayne K.J."/>
            <person name="Tettelin H."/>
            <person name="Glass J.I."/>
            <person name="Rusch D."/>
            <person name="Podicherti R."/>
            <person name="Tsui H.-C.T."/>
            <person name="Winkler M.E."/>
        </authorList>
    </citation>
    <scope>NUCLEOTIDE SEQUENCE</scope>
</reference>
<organism evidence="9">
    <name type="scientific">marine metagenome</name>
    <dbReference type="NCBI Taxonomy" id="408172"/>
    <lineage>
        <taxon>unclassified sequences</taxon>
        <taxon>metagenomes</taxon>
        <taxon>ecological metagenomes</taxon>
    </lineage>
</organism>
<protein>
    <recommendedName>
        <fullName evidence="8">Aminotransferase class I/classII large domain-containing protein</fullName>
    </recommendedName>
</protein>
<comment type="cofactor">
    <cofactor evidence="1">
        <name>pyridoxal 5'-phosphate</name>
        <dbReference type="ChEBI" id="CHEBI:597326"/>
    </cofactor>
</comment>
<dbReference type="AlphaFoldDB" id="A0A381PWB7"/>
<keyword evidence="4" id="KW-0808">Transferase</keyword>
<comment type="pathway">
    <text evidence="7">Amino-acid biosynthesis.</text>
</comment>
<sequence>MVRPEVLALKPYVPAKKVKNKIRLNANESPYTVTEFAALNQLNLYPDARPDEIRNKIADYLNINEDCCVVTRGSTEAIDLLIRTFCSPHEDEIIIFPPTFEMYQFYAAIQGIKVVPVNLMSNHQYAIDTELFQKTVSKKSKLIFICSPSNPIGHTFDKETIYSICQEVSNSGLVVLDGAYAEFSDLSVYQDILQDFDNVVILRTLSKAFGLAGSRCGLLIAQPEICQFIMRVIPPYSFSKPAEKSVLDALSNKGIKRSQNNIKKTIQERTRLKDNLLRLDSVSEVFPSETNFLLVRVNNAVQFCNTARDSGFLLRDMSYHPTLENCVRITVGNSDQNEKLIEGLQHG</sequence>
<name>A0A381PWB7_9ZZZZ</name>
<keyword evidence="3" id="KW-0028">Amino-acid biosynthesis</keyword>
<evidence type="ECO:0000256" key="5">
    <source>
        <dbReference type="ARBA" id="ARBA00022898"/>
    </source>
</evidence>
<dbReference type="Pfam" id="PF00155">
    <property type="entry name" value="Aminotran_1_2"/>
    <property type="match status" value="1"/>
</dbReference>
<dbReference type="InterPro" id="IPR015421">
    <property type="entry name" value="PyrdxlP-dep_Trfase_major"/>
</dbReference>
<evidence type="ECO:0000256" key="3">
    <source>
        <dbReference type="ARBA" id="ARBA00022605"/>
    </source>
</evidence>
<dbReference type="PANTHER" id="PTHR42885">
    <property type="entry name" value="HISTIDINOL-PHOSPHATE AMINOTRANSFERASE-RELATED"/>
    <property type="match status" value="1"/>
</dbReference>
<dbReference type="InterPro" id="IPR001917">
    <property type="entry name" value="Aminotrans_II_pyridoxalP_BS"/>
</dbReference>
<dbReference type="GO" id="GO:0000105">
    <property type="term" value="P:L-histidine biosynthetic process"/>
    <property type="evidence" value="ECO:0007669"/>
    <property type="project" value="UniProtKB-KW"/>
</dbReference>
<feature type="domain" description="Aminotransferase class I/classII large" evidence="8">
    <location>
        <begin position="20"/>
        <end position="343"/>
    </location>
</feature>
<accession>A0A381PWB7</accession>
<evidence type="ECO:0000256" key="1">
    <source>
        <dbReference type="ARBA" id="ARBA00001933"/>
    </source>
</evidence>
<dbReference type="InterPro" id="IPR005861">
    <property type="entry name" value="HisP_aminotrans"/>
</dbReference>
<evidence type="ECO:0000256" key="2">
    <source>
        <dbReference type="ARBA" id="ARBA00022576"/>
    </source>
</evidence>
<evidence type="ECO:0000256" key="7">
    <source>
        <dbReference type="ARBA" id="ARBA00029440"/>
    </source>
</evidence>
<dbReference type="CDD" id="cd00609">
    <property type="entry name" value="AAT_like"/>
    <property type="match status" value="1"/>
</dbReference>
<keyword evidence="5" id="KW-0663">Pyridoxal phosphate</keyword>
<keyword evidence="6" id="KW-0368">Histidine biosynthesis</keyword>
<dbReference type="SUPFAM" id="SSF53383">
    <property type="entry name" value="PLP-dependent transferases"/>
    <property type="match status" value="1"/>
</dbReference>
<evidence type="ECO:0000259" key="8">
    <source>
        <dbReference type="Pfam" id="PF00155"/>
    </source>
</evidence>
<dbReference type="InterPro" id="IPR015422">
    <property type="entry name" value="PyrdxlP-dep_Trfase_small"/>
</dbReference>
<dbReference type="NCBIfam" id="TIGR01141">
    <property type="entry name" value="hisC"/>
    <property type="match status" value="1"/>
</dbReference>
<dbReference type="InterPro" id="IPR015424">
    <property type="entry name" value="PyrdxlP-dep_Trfase"/>
</dbReference>